<keyword evidence="2" id="KW-1185">Reference proteome</keyword>
<organism evidence="1 2">
    <name type="scientific">Agromyces terreus</name>
    <dbReference type="NCBI Taxonomy" id="424795"/>
    <lineage>
        <taxon>Bacteria</taxon>
        <taxon>Bacillati</taxon>
        <taxon>Actinomycetota</taxon>
        <taxon>Actinomycetes</taxon>
        <taxon>Micrococcales</taxon>
        <taxon>Microbacteriaceae</taxon>
        <taxon>Agromyces</taxon>
    </lineage>
</organism>
<dbReference type="OrthoDB" id="5517693at2"/>
<reference evidence="1" key="1">
    <citation type="submission" date="2022-06" db="EMBL/GenBank/DDBJ databases">
        <title>Sequencing the genomes of 1000 actinobacteria strains.</title>
        <authorList>
            <person name="Klenk H.-P."/>
        </authorList>
    </citation>
    <scope>NUCLEOTIDE SEQUENCE</scope>
    <source>
        <strain evidence="1">DSM 22016</strain>
    </source>
</reference>
<proteinExistence type="predicted"/>
<sequence length="335" mass="36901">MPQRLPLDPHGLVHFADVRAQGRHSELRAAVANGDLVQIRRGVYRDASKAPIGTGPAPSPAERRRIEYLAATHAVARTFSAPVFTSYSAAVLHGLPIIGPWPAEVYILARGPHGRRRAGVVEVARTKPVECLEIDGCLTTSVEFSLLQLARHAPLIAALTATDAALHIPRITARTPHTTPDRLAAEHIRLKPYAGSRRAEAVLSRATPLADSPLETGSRILIEELGFSEPQLQHELWLPELGRPAFLDFFWPEVGVGVEVDGRGKYRAGSRSADGTAVGRAVDAVISEKDRENAIRRQVAGFDRWDWNDMLARAPVEERLLRLGVPRTRRRRYLT</sequence>
<evidence type="ECO:0000313" key="2">
    <source>
        <dbReference type="Proteomes" id="UP001139722"/>
    </source>
</evidence>
<dbReference type="AlphaFoldDB" id="A0A9X2H4L1"/>
<protein>
    <recommendedName>
        <fullName evidence="3">Transcriptional regulator, AbiEi antitoxin, Type IV TA system</fullName>
    </recommendedName>
</protein>
<dbReference type="EMBL" id="JAMZDY010000001">
    <property type="protein sequence ID" value="MCP2369949.1"/>
    <property type="molecule type" value="Genomic_DNA"/>
</dbReference>
<evidence type="ECO:0000313" key="1">
    <source>
        <dbReference type="EMBL" id="MCP2369949.1"/>
    </source>
</evidence>
<accession>A0A9X2H4L1</accession>
<gene>
    <name evidence="1" type="ORF">BJ978_000625</name>
</gene>
<dbReference type="RefSeq" id="WP_157000176.1">
    <property type="nucleotide sequence ID" value="NZ_BAAANU010000022.1"/>
</dbReference>
<evidence type="ECO:0008006" key="3">
    <source>
        <dbReference type="Google" id="ProtNLM"/>
    </source>
</evidence>
<name>A0A9X2H4L1_9MICO</name>
<dbReference type="Proteomes" id="UP001139722">
    <property type="component" value="Unassembled WGS sequence"/>
</dbReference>
<comment type="caution">
    <text evidence="1">The sequence shown here is derived from an EMBL/GenBank/DDBJ whole genome shotgun (WGS) entry which is preliminary data.</text>
</comment>